<keyword evidence="3" id="KW-1185">Reference proteome</keyword>
<protein>
    <submittedName>
        <fullName evidence="2">Uncharacterized protein</fullName>
    </submittedName>
</protein>
<evidence type="ECO:0000313" key="2">
    <source>
        <dbReference type="EnsemblPlants" id="OPUNC03G18440.1"/>
    </source>
</evidence>
<dbReference type="HOGENOM" id="CLU_052902_0_0_1"/>
<dbReference type="AlphaFoldDB" id="A0A0E0KED9"/>
<reference evidence="2" key="2">
    <citation type="submission" date="2018-05" db="EMBL/GenBank/DDBJ databases">
        <title>OpunRS2 (Oryza punctata Reference Sequence Version 2).</title>
        <authorList>
            <person name="Zhang J."/>
            <person name="Kudrna D."/>
            <person name="Lee S."/>
            <person name="Talag J."/>
            <person name="Welchert J."/>
            <person name="Wing R.A."/>
        </authorList>
    </citation>
    <scope>NUCLEOTIDE SEQUENCE [LARGE SCALE GENOMIC DNA]</scope>
</reference>
<feature type="compositionally biased region" description="Polar residues" evidence="1">
    <location>
        <begin position="1"/>
        <end position="12"/>
    </location>
</feature>
<sequence>MDPRHSSVTPGNDSRSGGRGSGSGRRSRGSDRSEDGSEDSSSRTRRSRLSAQSTGTRLMPAFDDAAEDGEGRVLGSSSSSPSGGLDRGLEEFRRVQHEASQNPNLQRLLFHRSPVRQPTQDDEVIVMDGVLVDSTSGSGASGRYGLNRQFSDGKGDPRVVRPIKRTSYEMESQIRRPAQGPGFYMQRPPTPPPTPRGFPRPFPPPGAAAPRGGGATIVPPAMIPGHPGAFYPFPPPSLPVFGLPRGGGAIPGLPPGFPFLLPPPSPPLRGALPPPPSPPYFAPPPRPRATPTAALAGPPPGFNPKRILIRRDEAITLPESERPTPPPPTPVAHHKRTEFSWPPKTTTAAAAVTLPARALPLSSSPKQQPGAEAPPPPPPSSAPSPREAFAWPLTEEEDELITNVLYGPSNRCRLPVFRSICPD</sequence>
<dbReference type="STRING" id="4537.A0A0E0KED9"/>
<evidence type="ECO:0000313" key="3">
    <source>
        <dbReference type="Proteomes" id="UP000026962"/>
    </source>
</evidence>
<evidence type="ECO:0000256" key="1">
    <source>
        <dbReference type="SAM" id="MobiDB-lite"/>
    </source>
</evidence>
<feature type="region of interest" description="Disordered" evidence="1">
    <location>
        <begin position="354"/>
        <end position="389"/>
    </location>
</feature>
<feature type="compositionally biased region" description="Pro residues" evidence="1">
    <location>
        <begin position="372"/>
        <end position="382"/>
    </location>
</feature>
<dbReference type="eggNOG" id="ENOG502R3VR">
    <property type="taxonomic scope" value="Eukaryota"/>
</dbReference>
<organism evidence="2">
    <name type="scientific">Oryza punctata</name>
    <name type="common">Red rice</name>
    <dbReference type="NCBI Taxonomy" id="4537"/>
    <lineage>
        <taxon>Eukaryota</taxon>
        <taxon>Viridiplantae</taxon>
        <taxon>Streptophyta</taxon>
        <taxon>Embryophyta</taxon>
        <taxon>Tracheophyta</taxon>
        <taxon>Spermatophyta</taxon>
        <taxon>Magnoliopsida</taxon>
        <taxon>Liliopsida</taxon>
        <taxon>Poales</taxon>
        <taxon>Poaceae</taxon>
        <taxon>BOP clade</taxon>
        <taxon>Oryzoideae</taxon>
        <taxon>Oryzeae</taxon>
        <taxon>Oryzinae</taxon>
        <taxon>Oryza</taxon>
    </lineage>
</organism>
<feature type="compositionally biased region" description="Basic and acidic residues" evidence="1">
    <location>
        <begin position="309"/>
        <end position="322"/>
    </location>
</feature>
<dbReference type="EnsemblPlants" id="OPUNC03G18440.1">
    <property type="protein sequence ID" value="OPUNC03G18440.1"/>
    <property type="gene ID" value="OPUNC03G18440"/>
</dbReference>
<feature type="region of interest" description="Disordered" evidence="1">
    <location>
        <begin position="268"/>
        <end position="339"/>
    </location>
</feature>
<dbReference type="Gramene" id="OPUNC03G18440.1">
    <property type="protein sequence ID" value="OPUNC03G18440.1"/>
    <property type="gene ID" value="OPUNC03G18440"/>
</dbReference>
<feature type="compositionally biased region" description="Pro residues" evidence="1">
    <location>
        <begin position="188"/>
        <end position="207"/>
    </location>
</feature>
<reference evidence="2" key="1">
    <citation type="submission" date="2015-04" db="UniProtKB">
        <authorList>
            <consortium name="EnsemblPlants"/>
        </authorList>
    </citation>
    <scope>IDENTIFICATION</scope>
</reference>
<dbReference type="OMA" id="RTEFSWP"/>
<feature type="region of interest" description="Disordered" evidence="1">
    <location>
        <begin position="135"/>
        <end position="216"/>
    </location>
</feature>
<name>A0A0E0KED9_ORYPU</name>
<dbReference type="Proteomes" id="UP000026962">
    <property type="component" value="Chromosome 3"/>
</dbReference>
<feature type="compositionally biased region" description="Low complexity" evidence="1">
    <location>
        <begin position="73"/>
        <end position="84"/>
    </location>
</feature>
<proteinExistence type="predicted"/>
<accession>A0A0E0KED9</accession>
<feature type="region of interest" description="Disordered" evidence="1">
    <location>
        <begin position="1"/>
        <end position="90"/>
    </location>
</feature>
<feature type="compositionally biased region" description="Pro residues" evidence="1">
    <location>
        <begin position="268"/>
        <end position="288"/>
    </location>
</feature>